<dbReference type="GO" id="GO:0045053">
    <property type="term" value="P:protein retention in Golgi apparatus"/>
    <property type="evidence" value="ECO:0007669"/>
    <property type="project" value="TreeGrafter"/>
</dbReference>
<dbReference type="Proteomes" id="UP000230069">
    <property type="component" value="Unassembled WGS sequence"/>
</dbReference>
<dbReference type="InterPro" id="IPR026847">
    <property type="entry name" value="VPS13"/>
</dbReference>
<evidence type="ECO:0000313" key="1">
    <source>
        <dbReference type="EMBL" id="PIA27436.1"/>
    </source>
</evidence>
<accession>A0A2G5C855</accession>
<name>A0A2G5C855_AQUCA</name>
<keyword evidence="2" id="KW-1185">Reference proteome</keyword>
<gene>
    <name evidence="1" type="ORF">AQUCO_07800051v1</name>
</gene>
<dbReference type="STRING" id="218851.A0A2G5C855"/>
<dbReference type="EMBL" id="KZ305095">
    <property type="protein sequence ID" value="PIA27436.1"/>
    <property type="molecule type" value="Genomic_DNA"/>
</dbReference>
<dbReference type="OrthoDB" id="428159at2759"/>
<organism evidence="1 2">
    <name type="scientific">Aquilegia coerulea</name>
    <name type="common">Rocky mountain columbine</name>
    <dbReference type="NCBI Taxonomy" id="218851"/>
    <lineage>
        <taxon>Eukaryota</taxon>
        <taxon>Viridiplantae</taxon>
        <taxon>Streptophyta</taxon>
        <taxon>Embryophyta</taxon>
        <taxon>Tracheophyta</taxon>
        <taxon>Spermatophyta</taxon>
        <taxon>Magnoliopsida</taxon>
        <taxon>Ranunculales</taxon>
        <taxon>Ranunculaceae</taxon>
        <taxon>Thalictroideae</taxon>
        <taxon>Aquilegia</taxon>
    </lineage>
</organism>
<dbReference type="PANTHER" id="PTHR16166:SF143">
    <property type="entry name" value="PROTEIN SORTING-ASSOCIATED PROTEIN, PUTATIVE (DUF1162)-RELATED"/>
    <property type="match status" value="1"/>
</dbReference>
<sequence length="333" mass="37636">MYSSLLEELLFASANDTRIDLLQSVDQQKISFQISSLQVDNQLHNTPYLVILFVDHDYGGNSASQMKNKDDNTKMKNESVLHIASDRSRQPMFFLSAVKWRNKDISLVFFEYIILRLAALRVELEEEVILSLFDFGRSVTSKTQSRVLPCLVSTLNPLADDTGSVKGFSVDPPQFDFLDVNKGQLYPMSVSKYIENCRGSRSLPSVVPIEYFWQQLYFLASRQNKIYVEVLDLAPIKLTLSFSSAPWMVRSEDPTSAEFLRPISGTAFQRGLVALADVEGAPVYLKQLTIVHHMGTSESFNEILIRHYTPQLLHEMYKIFGSASVIGNPMGLA</sequence>
<dbReference type="PANTHER" id="PTHR16166">
    <property type="entry name" value="VACUOLAR PROTEIN SORTING-ASSOCIATED PROTEIN VPS13"/>
    <property type="match status" value="1"/>
</dbReference>
<proteinExistence type="predicted"/>
<dbReference type="GO" id="GO:0006623">
    <property type="term" value="P:protein targeting to vacuole"/>
    <property type="evidence" value="ECO:0007669"/>
    <property type="project" value="TreeGrafter"/>
</dbReference>
<dbReference type="AlphaFoldDB" id="A0A2G5C855"/>
<protein>
    <submittedName>
        <fullName evidence="1">Uncharacterized protein</fullName>
    </submittedName>
</protein>
<reference evidence="1 2" key="1">
    <citation type="submission" date="2017-09" db="EMBL/GenBank/DDBJ databases">
        <title>WGS assembly of Aquilegia coerulea Goldsmith.</title>
        <authorList>
            <person name="Hodges S."/>
            <person name="Kramer E."/>
            <person name="Nordborg M."/>
            <person name="Tomkins J."/>
            <person name="Borevitz J."/>
            <person name="Derieg N."/>
            <person name="Yan J."/>
            <person name="Mihaltcheva S."/>
            <person name="Hayes R.D."/>
            <person name="Rokhsar D."/>
        </authorList>
    </citation>
    <scope>NUCLEOTIDE SEQUENCE [LARGE SCALE GENOMIC DNA]</scope>
    <source>
        <strain evidence="2">cv. Goldsmith</strain>
    </source>
</reference>
<evidence type="ECO:0000313" key="2">
    <source>
        <dbReference type="Proteomes" id="UP000230069"/>
    </source>
</evidence>
<dbReference type="InParanoid" id="A0A2G5C855"/>